<dbReference type="GeneID" id="66071446"/>
<dbReference type="KEGG" id="more:E1B28_002370"/>
<dbReference type="Gene3D" id="3.40.50.1820">
    <property type="entry name" value="alpha/beta hydrolase"/>
    <property type="match status" value="1"/>
</dbReference>
<dbReference type="InterPro" id="IPR029058">
    <property type="entry name" value="AB_hydrolase_fold"/>
</dbReference>
<name>A0A9P7RMW1_9AGAR</name>
<evidence type="ECO:0000256" key="3">
    <source>
        <dbReference type="ARBA" id="ARBA00047591"/>
    </source>
</evidence>
<accession>A0A9P7RMW1</accession>
<dbReference type="CDD" id="cd00519">
    <property type="entry name" value="Lipase_3"/>
    <property type="match status" value="1"/>
</dbReference>
<dbReference type="Pfam" id="PF01764">
    <property type="entry name" value="Lipase_3"/>
    <property type="match status" value="1"/>
</dbReference>
<dbReference type="InterPro" id="IPR002921">
    <property type="entry name" value="Fungal_lipase-type"/>
</dbReference>
<evidence type="ECO:0000256" key="2">
    <source>
        <dbReference type="ARBA" id="ARBA00043996"/>
    </source>
</evidence>
<dbReference type="InterPro" id="IPR051218">
    <property type="entry name" value="Sec_MonoDiacylglyc_Lipase"/>
</dbReference>
<evidence type="ECO:0000313" key="7">
    <source>
        <dbReference type="Proteomes" id="UP001049176"/>
    </source>
</evidence>
<evidence type="ECO:0000256" key="1">
    <source>
        <dbReference type="ARBA" id="ARBA00023157"/>
    </source>
</evidence>
<dbReference type="OrthoDB" id="426718at2759"/>
<dbReference type="PANTHER" id="PTHR45856">
    <property type="entry name" value="ALPHA/BETA-HYDROLASES SUPERFAMILY PROTEIN"/>
    <property type="match status" value="1"/>
</dbReference>
<reference evidence="6" key="1">
    <citation type="journal article" date="2021" name="Genome Biol. Evol.">
        <title>The assembled and annotated genome of the fairy-ring fungus Marasmius oreades.</title>
        <authorList>
            <person name="Hiltunen M."/>
            <person name="Ament-Velasquez S.L."/>
            <person name="Johannesson H."/>
        </authorList>
    </citation>
    <scope>NUCLEOTIDE SEQUENCE</scope>
    <source>
        <strain evidence="6">03SP1</strain>
    </source>
</reference>
<proteinExistence type="inferred from homology"/>
<feature type="domain" description="Fungal lipase-type" evidence="5">
    <location>
        <begin position="139"/>
        <end position="280"/>
    </location>
</feature>
<dbReference type="EMBL" id="CM032190">
    <property type="protein sequence ID" value="KAG7086415.1"/>
    <property type="molecule type" value="Genomic_DNA"/>
</dbReference>
<comment type="catalytic activity">
    <reaction evidence="4">
        <text>a monoacylglycerol + H2O = glycerol + a fatty acid + H(+)</text>
        <dbReference type="Rhea" id="RHEA:15245"/>
        <dbReference type="ChEBI" id="CHEBI:15377"/>
        <dbReference type="ChEBI" id="CHEBI:15378"/>
        <dbReference type="ChEBI" id="CHEBI:17408"/>
        <dbReference type="ChEBI" id="CHEBI:17754"/>
        <dbReference type="ChEBI" id="CHEBI:28868"/>
    </reaction>
</comment>
<comment type="catalytic activity">
    <reaction evidence="3">
        <text>a diacylglycerol + H2O = a monoacylglycerol + a fatty acid + H(+)</text>
        <dbReference type="Rhea" id="RHEA:32731"/>
        <dbReference type="ChEBI" id="CHEBI:15377"/>
        <dbReference type="ChEBI" id="CHEBI:15378"/>
        <dbReference type="ChEBI" id="CHEBI:17408"/>
        <dbReference type="ChEBI" id="CHEBI:18035"/>
        <dbReference type="ChEBI" id="CHEBI:28868"/>
    </reaction>
</comment>
<protein>
    <recommendedName>
        <fullName evidence="5">Fungal lipase-type domain-containing protein</fullName>
    </recommendedName>
</protein>
<comment type="similarity">
    <text evidence="2">Belongs to the AB hydrolase superfamily. Lipase family. Class 3 subfamily.</text>
</comment>
<evidence type="ECO:0000259" key="5">
    <source>
        <dbReference type="Pfam" id="PF01764"/>
    </source>
</evidence>
<dbReference type="GO" id="GO:0006629">
    <property type="term" value="P:lipid metabolic process"/>
    <property type="evidence" value="ECO:0007669"/>
    <property type="project" value="InterPro"/>
</dbReference>
<dbReference type="PANTHER" id="PTHR45856:SF25">
    <property type="entry name" value="FUNGAL LIPASE-LIKE DOMAIN-CONTAINING PROTEIN"/>
    <property type="match status" value="1"/>
</dbReference>
<comment type="caution">
    <text evidence="6">The sequence shown here is derived from an EMBL/GenBank/DDBJ whole genome shotgun (WGS) entry which is preliminary data.</text>
</comment>
<dbReference type="AlphaFoldDB" id="A0A9P7RMW1"/>
<evidence type="ECO:0000256" key="4">
    <source>
        <dbReference type="ARBA" id="ARBA00048461"/>
    </source>
</evidence>
<evidence type="ECO:0000313" key="6">
    <source>
        <dbReference type="EMBL" id="KAG7086415.1"/>
    </source>
</evidence>
<dbReference type="Proteomes" id="UP001049176">
    <property type="component" value="Chromosome 10"/>
</dbReference>
<sequence length="340" mass="37126">MTTVDDETIEELAQGRFGSTFAQSFVFSTCHLMGESNYNPHIPFNTLVLLVSLFSLGHVLASPIRNQNSILSDKQVACFRPFTHYASAAYCPSQQIKNWTCGEDCRANPTFEVVDAGGDGAAVQFWYVGFDASLNTVVIGHQGTDRSRIQAIITDAIFLPVPLRSKYFPDIPWSIKVHLGFKEEHAKTAENILQAVTTTLMHHPQASVAVVGHSLGGALALLDSLYLALHLAPTTKITMVGYGMPRVGNDAFARYIDQHSTISLYHITNKKDPVPVMPAQTLGFHHCNGELHIREDDAWISCPGHDNPSKECSAGAVGIFGRNVKDHSGPYDGIWMGAAC</sequence>
<dbReference type="SUPFAM" id="SSF53474">
    <property type="entry name" value="alpha/beta-Hydrolases"/>
    <property type="match status" value="1"/>
</dbReference>
<keyword evidence="1" id="KW-1015">Disulfide bond</keyword>
<dbReference type="RefSeq" id="XP_043002886.1">
    <property type="nucleotide sequence ID" value="XM_043159286.1"/>
</dbReference>
<organism evidence="6 7">
    <name type="scientific">Marasmius oreades</name>
    <name type="common">fairy-ring Marasmius</name>
    <dbReference type="NCBI Taxonomy" id="181124"/>
    <lineage>
        <taxon>Eukaryota</taxon>
        <taxon>Fungi</taxon>
        <taxon>Dikarya</taxon>
        <taxon>Basidiomycota</taxon>
        <taxon>Agaricomycotina</taxon>
        <taxon>Agaricomycetes</taxon>
        <taxon>Agaricomycetidae</taxon>
        <taxon>Agaricales</taxon>
        <taxon>Marasmiineae</taxon>
        <taxon>Marasmiaceae</taxon>
        <taxon>Marasmius</taxon>
    </lineage>
</organism>
<keyword evidence="7" id="KW-1185">Reference proteome</keyword>
<gene>
    <name evidence="6" type="ORF">E1B28_002370</name>
</gene>